<organism evidence="6 7">
    <name type="scientific">Candidatus Buchananbacteria bacterium RIFCSPHIGHO2_02_FULL_56_16</name>
    <dbReference type="NCBI Taxonomy" id="1797542"/>
    <lineage>
        <taxon>Bacteria</taxon>
        <taxon>Candidatus Buchananiibacteriota</taxon>
    </lineage>
</organism>
<reference evidence="6 7" key="1">
    <citation type="journal article" date="2016" name="Nat. Commun.">
        <title>Thousands of microbial genomes shed light on interconnected biogeochemical processes in an aquifer system.</title>
        <authorList>
            <person name="Anantharaman K."/>
            <person name="Brown C.T."/>
            <person name="Hug L.A."/>
            <person name="Sharon I."/>
            <person name="Castelle C.J."/>
            <person name="Probst A.J."/>
            <person name="Thomas B.C."/>
            <person name="Singh A."/>
            <person name="Wilkins M.J."/>
            <person name="Karaoz U."/>
            <person name="Brodie E.L."/>
            <person name="Williams K.H."/>
            <person name="Hubbard S.S."/>
            <person name="Banfield J.F."/>
        </authorList>
    </citation>
    <scope>NUCLEOTIDE SEQUENCE [LARGE SCALE GENOMIC DNA]</scope>
</reference>
<dbReference type="PANTHER" id="PTHR38439:SF3">
    <property type="entry name" value="COPPER-RESISTANT CUPROPROTEIN COPI"/>
    <property type="match status" value="1"/>
</dbReference>
<feature type="chain" id="PRO_5009581568" description="Blue (type 1) copper domain-containing protein" evidence="4">
    <location>
        <begin position="26"/>
        <end position="182"/>
    </location>
</feature>
<evidence type="ECO:0000256" key="2">
    <source>
        <dbReference type="ARBA" id="ARBA00023008"/>
    </source>
</evidence>
<feature type="region of interest" description="Disordered" evidence="3">
    <location>
        <begin position="33"/>
        <end position="67"/>
    </location>
</feature>
<keyword evidence="4" id="KW-0732">Signal</keyword>
<comment type="caution">
    <text evidence="6">The sequence shown here is derived from an EMBL/GenBank/DDBJ whole genome shotgun (WGS) entry which is preliminary data.</text>
</comment>
<keyword evidence="2" id="KW-0186">Copper</keyword>
<feature type="signal peptide" evidence="4">
    <location>
        <begin position="1"/>
        <end position="25"/>
    </location>
</feature>
<dbReference type="PANTHER" id="PTHR38439">
    <property type="entry name" value="AURACYANIN-B"/>
    <property type="match status" value="1"/>
</dbReference>
<dbReference type="InterPro" id="IPR050845">
    <property type="entry name" value="Cu-binding_ET"/>
</dbReference>
<name>A0A1G1YJT3_9BACT</name>
<dbReference type="Gene3D" id="2.60.40.420">
    <property type="entry name" value="Cupredoxins - blue copper proteins"/>
    <property type="match status" value="1"/>
</dbReference>
<proteinExistence type="predicted"/>
<dbReference type="PROSITE" id="PS00079">
    <property type="entry name" value="MULTICOPPER_OXIDASE1"/>
    <property type="match status" value="1"/>
</dbReference>
<evidence type="ECO:0000259" key="5">
    <source>
        <dbReference type="Pfam" id="PF00127"/>
    </source>
</evidence>
<dbReference type="STRING" id="1797542.A3J59_04080"/>
<evidence type="ECO:0000256" key="4">
    <source>
        <dbReference type="SAM" id="SignalP"/>
    </source>
</evidence>
<accession>A0A1G1YJT3</accession>
<protein>
    <recommendedName>
        <fullName evidence="5">Blue (type 1) copper domain-containing protein</fullName>
    </recommendedName>
</protein>
<dbReference type="Pfam" id="PF00127">
    <property type="entry name" value="Copper-bind"/>
    <property type="match status" value="1"/>
</dbReference>
<feature type="domain" description="Blue (type 1) copper" evidence="5">
    <location>
        <begin position="100"/>
        <end position="182"/>
    </location>
</feature>
<dbReference type="EMBL" id="MHIL01000010">
    <property type="protein sequence ID" value="OGY52066.1"/>
    <property type="molecule type" value="Genomic_DNA"/>
</dbReference>
<gene>
    <name evidence="6" type="ORF">A3J59_04080</name>
</gene>
<dbReference type="InterPro" id="IPR008972">
    <property type="entry name" value="Cupredoxin"/>
</dbReference>
<dbReference type="SUPFAM" id="SSF49503">
    <property type="entry name" value="Cupredoxins"/>
    <property type="match status" value="1"/>
</dbReference>
<dbReference type="GO" id="GO:0009055">
    <property type="term" value="F:electron transfer activity"/>
    <property type="evidence" value="ECO:0007669"/>
    <property type="project" value="InterPro"/>
</dbReference>
<dbReference type="InterPro" id="IPR033138">
    <property type="entry name" value="Cu_oxidase_CS"/>
</dbReference>
<dbReference type="GO" id="GO:0005507">
    <property type="term" value="F:copper ion binding"/>
    <property type="evidence" value="ECO:0007669"/>
    <property type="project" value="InterPro"/>
</dbReference>
<dbReference type="AlphaFoldDB" id="A0A1G1YJT3"/>
<sequence>MRSQRLHDSSWRLLSVALLATLVLAGCTYGTTNANPPASSTKRGEPAASTNSAANVNANGNMTNDENAKANLNANVNLDVNANANLNINGPAVKTFNLSARNFAFSQTEIRVKKGDKVKVVLTSADGFHDWAIDEFNAKTERVNTGATTEVEFTADTAGSFQYYCSVGQHRQMGMVGTLIVE</sequence>
<keyword evidence="1" id="KW-0479">Metal-binding</keyword>
<evidence type="ECO:0000256" key="3">
    <source>
        <dbReference type="SAM" id="MobiDB-lite"/>
    </source>
</evidence>
<dbReference type="Proteomes" id="UP000177310">
    <property type="component" value="Unassembled WGS sequence"/>
</dbReference>
<dbReference type="InterPro" id="IPR000923">
    <property type="entry name" value="BlueCu_1"/>
</dbReference>
<evidence type="ECO:0000313" key="6">
    <source>
        <dbReference type="EMBL" id="OGY52066.1"/>
    </source>
</evidence>
<evidence type="ECO:0000256" key="1">
    <source>
        <dbReference type="ARBA" id="ARBA00022723"/>
    </source>
</evidence>
<evidence type="ECO:0000313" key="7">
    <source>
        <dbReference type="Proteomes" id="UP000177310"/>
    </source>
</evidence>
<dbReference type="PROSITE" id="PS51257">
    <property type="entry name" value="PROKAR_LIPOPROTEIN"/>
    <property type="match status" value="1"/>
</dbReference>
<feature type="compositionally biased region" description="Low complexity" evidence="3">
    <location>
        <begin position="47"/>
        <end position="61"/>
    </location>
</feature>